<name>A0A5Z0EVF3_SALET</name>
<comment type="caution">
    <text evidence="1">The sequence shown here is derived from an EMBL/GenBank/DDBJ whole genome shotgun (WGS) entry which is preliminary data.</text>
</comment>
<dbReference type="AlphaFoldDB" id="A0A5Z0EVF3"/>
<gene>
    <name evidence="1" type="ORF">F1J90_01220</name>
</gene>
<reference evidence="1" key="1">
    <citation type="submission" date="2019-09" db="EMBL/GenBank/DDBJ databases">
        <authorList>
            <person name="Ashton P.M."/>
            <person name="Dallman T."/>
            <person name="Nair S."/>
            <person name="De Pinna E."/>
            <person name="Peters T."/>
            <person name="Grant K."/>
        </authorList>
    </citation>
    <scope>NUCLEOTIDE SEQUENCE</scope>
    <source>
        <strain evidence="1">797592</strain>
    </source>
</reference>
<evidence type="ECO:0000313" key="1">
    <source>
        <dbReference type="EMBL" id="ECR2774904.1"/>
    </source>
</evidence>
<dbReference type="EMBL" id="AAKFHN010000001">
    <property type="protein sequence ID" value="ECR2774904.1"/>
    <property type="molecule type" value="Genomic_DNA"/>
</dbReference>
<protein>
    <submittedName>
        <fullName evidence="1">Uncharacterized protein</fullName>
    </submittedName>
</protein>
<sequence length="64" mass="7161">MDKNAKALLEKIAGLEQAAKRGLQINEELQQPLAEGQVISVDYCNATLKSCDLFRKWFSEYVGS</sequence>
<proteinExistence type="predicted"/>
<accession>A0A5Z0EVF3</accession>
<organism evidence="1">
    <name type="scientific">Salmonella enterica I</name>
    <dbReference type="NCBI Taxonomy" id="59201"/>
    <lineage>
        <taxon>Bacteria</taxon>
        <taxon>Pseudomonadati</taxon>
        <taxon>Pseudomonadota</taxon>
        <taxon>Gammaproteobacteria</taxon>
        <taxon>Enterobacterales</taxon>
        <taxon>Enterobacteriaceae</taxon>
        <taxon>Salmonella</taxon>
    </lineage>
</organism>